<dbReference type="EMBL" id="JANEYF010005896">
    <property type="protein sequence ID" value="KAJ8926455.1"/>
    <property type="molecule type" value="Genomic_DNA"/>
</dbReference>
<evidence type="ECO:0000313" key="2">
    <source>
        <dbReference type="Proteomes" id="UP001162156"/>
    </source>
</evidence>
<name>A0AAV8WI49_9CUCU</name>
<organism evidence="1 2">
    <name type="scientific">Rhamnusium bicolor</name>
    <dbReference type="NCBI Taxonomy" id="1586634"/>
    <lineage>
        <taxon>Eukaryota</taxon>
        <taxon>Metazoa</taxon>
        <taxon>Ecdysozoa</taxon>
        <taxon>Arthropoda</taxon>
        <taxon>Hexapoda</taxon>
        <taxon>Insecta</taxon>
        <taxon>Pterygota</taxon>
        <taxon>Neoptera</taxon>
        <taxon>Endopterygota</taxon>
        <taxon>Coleoptera</taxon>
        <taxon>Polyphaga</taxon>
        <taxon>Cucujiformia</taxon>
        <taxon>Chrysomeloidea</taxon>
        <taxon>Cerambycidae</taxon>
        <taxon>Lepturinae</taxon>
        <taxon>Rhagiini</taxon>
        <taxon>Rhamnusium</taxon>
    </lineage>
</organism>
<proteinExistence type="predicted"/>
<accession>A0AAV8WI49</accession>
<gene>
    <name evidence="1" type="ORF">NQ314_021244</name>
</gene>
<dbReference type="AlphaFoldDB" id="A0AAV8WI49"/>
<dbReference type="Proteomes" id="UP001162156">
    <property type="component" value="Unassembled WGS sequence"/>
</dbReference>
<keyword evidence="2" id="KW-1185">Reference proteome</keyword>
<sequence>MKIANFHNTIGDRMITSQKPMMLASALELSKLVQEQEVVSWGEEKSVEKYVETLKKAVEKLSKENNLLTTYHLQIMEKVGKNFKGAEIIVNTIILHEIKLFSLEYHTR</sequence>
<reference evidence="1" key="1">
    <citation type="journal article" date="2023" name="Insect Mol. Biol.">
        <title>Genome sequencing provides insights into the evolution of gene families encoding plant cell wall-degrading enzymes in longhorned beetles.</title>
        <authorList>
            <person name="Shin N.R."/>
            <person name="Okamura Y."/>
            <person name="Kirsch R."/>
            <person name="Pauchet Y."/>
        </authorList>
    </citation>
    <scope>NUCLEOTIDE SEQUENCE</scope>
    <source>
        <strain evidence="1">RBIC_L_NR</strain>
    </source>
</reference>
<protein>
    <submittedName>
        <fullName evidence="1">Uncharacterized protein</fullName>
    </submittedName>
</protein>
<comment type="caution">
    <text evidence="1">The sequence shown here is derived from an EMBL/GenBank/DDBJ whole genome shotgun (WGS) entry which is preliminary data.</text>
</comment>
<evidence type="ECO:0000313" key="1">
    <source>
        <dbReference type="EMBL" id="KAJ8926455.1"/>
    </source>
</evidence>